<dbReference type="KEGG" id="jeo:JMA_44370"/>
<protein>
    <recommendedName>
        <fullName evidence="4">Bax inhibitor-1/YccA family protein</fullName>
    </recommendedName>
</protein>
<gene>
    <name evidence="2" type="ORF">JMA_44370</name>
</gene>
<name>A0A0B5B0T9_9BACL</name>
<geneLocation type="plasmid" evidence="3"/>
<keyword evidence="3" id="KW-1185">Reference proteome</keyword>
<keyword evidence="1" id="KW-1133">Transmembrane helix</keyword>
<feature type="transmembrane region" description="Helical" evidence="1">
    <location>
        <begin position="67"/>
        <end position="86"/>
    </location>
</feature>
<keyword evidence="1" id="KW-0472">Membrane</keyword>
<dbReference type="BioCyc" id="JESP1508404:G14D9-13760-MONOMER"/>
<keyword evidence="1" id="KW-0812">Transmembrane</keyword>
<feature type="transmembrane region" description="Helical" evidence="1">
    <location>
        <begin position="223"/>
        <end position="240"/>
    </location>
</feature>
<feature type="transmembrane region" description="Helical" evidence="1">
    <location>
        <begin position="188"/>
        <end position="211"/>
    </location>
</feature>
<organism evidence="2 3">
    <name type="scientific">Jeotgalibacillus malaysiensis</name>
    <dbReference type="NCBI Taxonomy" id="1508404"/>
    <lineage>
        <taxon>Bacteria</taxon>
        <taxon>Bacillati</taxon>
        <taxon>Bacillota</taxon>
        <taxon>Bacilli</taxon>
        <taxon>Bacillales</taxon>
        <taxon>Caryophanaceae</taxon>
        <taxon>Jeotgalibacillus</taxon>
    </lineage>
</organism>
<reference evidence="2 3" key="1">
    <citation type="submission" date="2014-08" db="EMBL/GenBank/DDBJ databases">
        <title>Complete genome of a marine bacteria Jeotgalibacillus malaysiensis.</title>
        <authorList>
            <person name="Yaakop A.S."/>
            <person name="Chan K.-G."/>
            <person name="Goh K.M."/>
        </authorList>
    </citation>
    <scope>NUCLEOTIDE SEQUENCE [LARGE SCALE GENOMIC DNA]</scope>
    <source>
        <strain evidence="2 3">D5</strain>
        <plasmid evidence="3">Plasmid</plasmid>
    </source>
</reference>
<dbReference type="PANTHER" id="PTHR41282:SF1">
    <property type="entry name" value="CONSERVED TRANSMEMBRANE PROTEIN-RELATED"/>
    <property type="match status" value="1"/>
</dbReference>
<dbReference type="HOGENOM" id="CLU_074030_1_0_9"/>
<feature type="transmembrane region" description="Helical" evidence="1">
    <location>
        <begin position="152"/>
        <end position="176"/>
    </location>
</feature>
<evidence type="ECO:0000313" key="2">
    <source>
        <dbReference type="EMBL" id="AJD93754.1"/>
    </source>
</evidence>
<evidence type="ECO:0000313" key="3">
    <source>
        <dbReference type="Proteomes" id="UP000031449"/>
    </source>
</evidence>
<evidence type="ECO:0000256" key="1">
    <source>
        <dbReference type="SAM" id="Phobius"/>
    </source>
</evidence>
<feature type="transmembrane region" description="Helical" evidence="1">
    <location>
        <begin position="120"/>
        <end position="140"/>
    </location>
</feature>
<dbReference type="Proteomes" id="UP000031449">
    <property type="component" value="Plasmid unnamed"/>
</dbReference>
<dbReference type="Pfam" id="PF12811">
    <property type="entry name" value="BaxI_1"/>
    <property type="match status" value="1"/>
</dbReference>
<dbReference type="PANTHER" id="PTHR41282">
    <property type="entry name" value="CONSERVED TRANSMEMBRANE PROTEIN-RELATED"/>
    <property type="match status" value="1"/>
</dbReference>
<dbReference type="InterPro" id="IPR010539">
    <property type="entry name" value="BaxI_1-like"/>
</dbReference>
<sequence length="253" mass="27943">MKNDSKKKVKNPAFRNEGLYEPSSTPVTRGGVVTKTMMLLFVVIASAMVTGVMLWDNFAEGSKGNMMTMAIVAIVLTLVLALTIIFKPKLAKPLGFIYAVVEGYLLGVISMAAMQIDGGHVVPTALFVTLAIVLATNILYTTGIVKVNEKFMSIIFMMTAGAFFFYLFIFIAGFFGLDKSFLFDGSPLAIGIGLLMLIIASLNLFADYYLIDQFVREKADKEYEWYLAFGVVLTVVWIYIEVLRLVQNLTGND</sequence>
<accession>A0A0B5B0T9</accession>
<keyword evidence="2" id="KW-0614">Plasmid</keyword>
<evidence type="ECO:0008006" key="4">
    <source>
        <dbReference type="Google" id="ProtNLM"/>
    </source>
</evidence>
<dbReference type="OrthoDB" id="116480at2"/>
<feature type="transmembrane region" description="Helical" evidence="1">
    <location>
        <begin position="93"/>
        <end position="114"/>
    </location>
</feature>
<dbReference type="EMBL" id="CP009417">
    <property type="protein sequence ID" value="AJD93754.1"/>
    <property type="molecule type" value="Genomic_DNA"/>
</dbReference>
<feature type="transmembrane region" description="Helical" evidence="1">
    <location>
        <begin position="37"/>
        <end position="55"/>
    </location>
</feature>
<proteinExistence type="predicted"/>
<dbReference type="AlphaFoldDB" id="A0A0B5B0T9"/>